<organism evidence="2 3">
    <name type="scientific">Purpureocillium lilacinum</name>
    <name type="common">Paecilomyces lilacinus</name>
    <dbReference type="NCBI Taxonomy" id="33203"/>
    <lineage>
        <taxon>Eukaryota</taxon>
        <taxon>Fungi</taxon>
        <taxon>Dikarya</taxon>
        <taxon>Ascomycota</taxon>
        <taxon>Pezizomycotina</taxon>
        <taxon>Sordariomycetes</taxon>
        <taxon>Hypocreomycetidae</taxon>
        <taxon>Hypocreales</taxon>
        <taxon>Ophiocordycipitaceae</taxon>
        <taxon>Purpureocillium</taxon>
    </lineage>
</organism>
<evidence type="ECO:0000256" key="1">
    <source>
        <dbReference type="SAM" id="MobiDB-lite"/>
    </source>
</evidence>
<protein>
    <submittedName>
        <fullName evidence="2">Uncharacterized protein</fullName>
    </submittedName>
</protein>
<gene>
    <name evidence="2" type="ORF">PCL_08015</name>
</gene>
<feature type="region of interest" description="Disordered" evidence="1">
    <location>
        <begin position="176"/>
        <end position="219"/>
    </location>
</feature>
<proteinExistence type="predicted"/>
<evidence type="ECO:0000313" key="3">
    <source>
        <dbReference type="Proteomes" id="UP000245956"/>
    </source>
</evidence>
<accession>A0A2U3EJN3</accession>
<comment type="caution">
    <text evidence="2">The sequence shown here is derived from an EMBL/GenBank/DDBJ whole genome shotgun (WGS) entry which is preliminary data.</text>
</comment>
<dbReference type="Proteomes" id="UP000245956">
    <property type="component" value="Unassembled WGS sequence"/>
</dbReference>
<feature type="compositionally biased region" description="Basic residues" evidence="1">
    <location>
        <begin position="194"/>
        <end position="206"/>
    </location>
</feature>
<sequence>MTEADVGSEECRGGGGGGARGGVLSWALLEEKDECQLVTAQEQSTVPYHRLADGREEDEKVESVMPQVGGEYYAAAGPDPASGRDATPHVAAIRFASPFPPPPQLPTYYVRALFSSTQATIAATDADAAGAALAVYVRMSIRWRSGWLQVIGAGKIPCVLCIMGRFDLAAAATQTGTSSSCTNSPYTKSAAAPTHRRTHTHARTHATSHAPHAALRPAS</sequence>
<dbReference type="EMBL" id="LCWV01000003">
    <property type="protein sequence ID" value="PWI74701.1"/>
    <property type="molecule type" value="Genomic_DNA"/>
</dbReference>
<evidence type="ECO:0000313" key="2">
    <source>
        <dbReference type="EMBL" id="PWI74701.1"/>
    </source>
</evidence>
<feature type="compositionally biased region" description="Low complexity" evidence="1">
    <location>
        <begin position="207"/>
        <end position="219"/>
    </location>
</feature>
<name>A0A2U3EJN3_PURLI</name>
<reference evidence="2 3" key="1">
    <citation type="journal article" date="2016" name="Front. Microbiol.">
        <title>Genome and transcriptome sequences reveal the specific parasitism of the nematophagous Purpureocillium lilacinum 36-1.</title>
        <authorList>
            <person name="Xie J."/>
            <person name="Li S."/>
            <person name="Mo C."/>
            <person name="Xiao X."/>
            <person name="Peng D."/>
            <person name="Wang G."/>
            <person name="Xiao Y."/>
        </authorList>
    </citation>
    <scope>NUCLEOTIDE SEQUENCE [LARGE SCALE GENOMIC DNA]</scope>
    <source>
        <strain evidence="2 3">36-1</strain>
    </source>
</reference>
<dbReference type="AlphaFoldDB" id="A0A2U3EJN3"/>